<dbReference type="EMBL" id="CP042425">
    <property type="protein sequence ID" value="QEL17548.1"/>
    <property type="molecule type" value="Genomic_DNA"/>
</dbReference>
<dbReference type="KEGG" id="lrs:PX52LOC_04538"/>
<dbReference type="InterPro" id="IPR011991">
    <property type="entry name" value="ArsR-like_HTH"/>
</dbReference>
<dbReference type="InterPro" id="IPR036390">
    <property type="entry name" value="WH_DNA-bd_sf"/>
</dbReference>
<dbReference type="PRINTS" id="PR00778">
    <property type="entry name" value="HTHARSR"/>
</dbReference>
<dbReference type="NCBIfam" id="NF033788">
    <property type="entry name" value="HTH_metalloreg"/>
    <property type="match status" value="1"/>
</dbReference>
<evidence type="ECO:0000256" key="2">
    <source>
        <dbReference type="ARBA" id="ARBA00023125"/>
    </source>
</evidence>
<evidence type="ECO:0000259" key="4">
    <source>
        <dbReference type="PROSITE" id="PS50987"/>
    </source>
</evidence>
<protein>
    <submittedName>
        <fullName evidence="5">ArsR family transcriptional regulator</fullName>
    </submittedName>
</protein>
<dbReference type="Proteomes" id="UP000324974">
    <property type="component" value="Chromosome"/>
</dbReference>
<dbReference type="InterPro" id="IPR051011">
    <property type="entry name" value="Metal_resp_trans_reg"/>
</dbReference>
<evidence type="ECO:0000313" key="5">
    <source>
        <dbReference type="EMBL" id="QEL17548.1"/>
    </source>
</evidence>
<evidence type="ECO:0000313" key="6">
    <source>
        <dbReference type="Proteomes" id="UP000324974"/>
    </source>
</evidence>
<dbReference type="CDD" id="cd00090">
    <property type="entry name" value="HTH_ARSR"/>
    <property type="match status" value="1"/>
</dbReference>
<keyword evidence="6" id="KW-1185">Reference proteome</keyword>
<dbReference type="GO" id="GO:0003700">
    <property type="term" value="F:DNA-binding transcription factor activity"/>
    <property type="evidence" value="ECO:0007669"/>
    <property type="project" value="InterPro"/>
</dbReference>
<proteinExistence type="predicted"/>
<gene>
    <name evidence="5" type="ORF">PX52LOC_04538</name>
</gene>
<name>A0A5C1AKX9_9BACT</name>
<dbReference type="PANTHER" id="PTHR43132">
    <property type="entry name" value="ARSENICAL RESISTANCE OPERON REPRESSOR ARSR-RELATED"/>
    <property type="match status" value="1"/>
</dbReference>
<keyword evidence="1" id="KW-0805">Transcription regulation</keyword>
<organism evidence="5 6">
    <name type="scientific">Limnoglobus roseus</name>
    <dbReference type="NCBI Taxonomy" id="2598579"/>
    <lineage>
        <taxon>Bacteria</taxon>
        <taxon>Pseudomonadati</taxon>
        <taxon>Planctomycetota</taxon>
        <taxon>Planctomycetia</taxon>
        <taxon>Gemmatales</taxon>
        <taxon>Gemmataceae</taxon>
        <taxon>Limnoglobus</taxon>
    </lineage>
</organism>
<reference evidence="6" key="1">
    <citation type="submission" date="2019-08" db="EMBL/GenBank/DDBJ databases">
        <title>Limnoglobus roseus gen. nov., sp. nov., a novel freshwater planctomycete with a giant genome from the family Gemmataceae.</title>
        <authorList>
            <person name="Kulichevskaya I.S."/>
            <person name="Naumoff D.G."/>
            <person name="Miroshnikov K."/>
            <person name="Ivanova A."/>
            <person name="Philippov D.A."/>
            <person name="Hakobyan A."/>
            <person name="Rijpstra I.C."/>
            <person name="Sinninghe Damste J.S."/>
            <person name="Liesack W."/>
            <person name="Dedysh S.N."/>
        </authorList>
    </citation>
    <scope>NUCLEOTIDE SEQUENCE [LARGE SCALE GENOMIC DNA]</scope>
    <source>
        <strain evidence="6">PX52</strain>
    </source>
</reference>
<dbReference type="SMART" id="SM00418">
    <property type="entry name" value="HTH_ARSR"/>
    <property type="match status" value="1"/>
</dbReference>
<keyword evidence="3" id="KW-0804">Transcription</keyword>
<dbReference type="InterPro" id="IPR036388">
    <property type="entry name" value="WH-like_DNA-bd_sf"/>
</dbReference>
<dbReference type="SUPFAM" id="SSF46785">
    <property type="entry name" value="Winged helix' DNA-binding domain"/>
    <property type="match status" value="1"/>
</dbReference>
<dbReference type="Gene3D" id="1.10.10.10">
    <property type="entry name" value="Winged helix-like DNA-binding domain superfamily/Winged helix DNA-binding domain"/>
    <property type="match status" value="1"/>
</dbReference>
<evidence type="ECO:0000256" key="1">
    <source>
        <dbReference type="ARBA" id="ARBA00023015"/>
    </source>
</evidence>
<evidence type="ECO:0000256" key="3">
    <source>
        <dbReference type="ARBA" id="ARBA00023163"/>
    </source>
</evidence>
<feature type="domain" description="HTH arsR-type" evidence="4">
    <location>
        <begin position="2"/>
        <end position="97"/>
    </location>
</feature>
<dbReference type="PANTHER" id="PTHR43132:SF6">
    <property type="entry name" value="HTH-TYPE TRANSCRIPTIONAL REPRESSOR CZRA"/>
    <property type="match status" value="1"/>
</dbReference>
<dbReference type="InterPro" id="IPR001845">
    <property type="entry name" value="HTH_ArsR_DNA-bd_dom"/>
</dbReference>
<dbReference type="Pfam" id="PF12840">
    <property type="entry name" value="HTH_20"/>
    <property type="match status" value="1"/>
</dbReference>
<accession>A0A5C1AKX9</accession>
<dbReference type="GO" id="GO:0003677">
    <property type="term" value="F:DNA binding"/>
    <property type="evidence" value="ECO:0007669"/>
    <property type="project" value="UniProtKB-KW"/>
</dbReference>
<keyword evidence="2" id="KW-0238">DNA-binding</keyword>
<dbReference type="PROSITE" id="PS50987">
    <property type="entry name" value="HTH_ARSR_2"/>
    <property type="match status" value="1"/>
</dbReference>
<dbReference type="AlphaFoldDB" id="A0A5C1AKX9"/>
<sequence>MTDYPTARTVAARLMALADPTRVSIVHDIAVAGPSAVGKIADRVASTTTRVSPHLRVLKDAGILEDRREGKSRVYSFVPGIFTSSQRTDDLGTLHFGGWRISIGRTAGR</sequence>